<dbReference type="InterPro" id="IPR030934">
    <property type="entry name" value="Intein_C"/>
</dbReference>
<accession>A0A5Q0GZS6</accession>
<dbReference type="Pfam" id="PF05593">
    <property type="entry name" value="RHS_repeat"/>
    <property type="match status" value="1"/>
</dbReference>
<organism evidence="4 5">
    <name type="scientific">Saccharothrix syringae</name>
    <name type="common">Nocardiopsis syringae</name>
    <dbReference type="NCBI Taxonomy" id="103733"/>
    <lineage>
        <taxon>Bacteria</taxon>
        <taxon>Bacillati</taxon>
        <taxon>Actinomycetota</taxon>
        <taxon>Actinomycetes</taxon>
        <taxon>Pseudonocardiales</taxon>
        <taxon>Pseudonocardiaceae</taxon>
        <taxon>Saccharothrix</taxon>
    </lineage>
</organism>
<proteinExistence type="predicted"/>
<dbReference type="Gene3D" id="2.170.16.10">
    <property type="entry name" value="Hedgehog/Intein (Hint) domain"/>
    <property type="match status" value="1"/>
</dbReference>
<dbReference type="InterPro" id="IPR036844">
    <property type="entry name" value="Hint_dom_sf"/>
</dbReference>
<dbReference type="Pfam" id="PF25023">
    <property type="entry name" value="TEN_YD-shell"/>
    <property type="match status" value="1"/>
</dbReference>
<dbReference type="SUPFAM" id="SSF51294">
    <property type="entry name" value="Hedgehog/intein (Hint) domain"/>
    <property type="match status" value="1"/>
</dbReference>
<evidence type="ECO:0000256" key="2">
    <source>
        <dbReference type="SAM" id="SignalP"/>
    </source>
</evidence>
<dbReference type="Proteomes" id="UP000325787">
    <property type="component" value="Chromosome"/>
</dbReference>
<dbReference type="NCBIfam" id="TIGR01643">
    <property type="entry name" value="YD_repeat_2x"/>
    <property type="match status" value="2"/>
</dbReference>
<dbReference type="PANTHER" id="PTHR32305">
    <property type="match status" value="1"/>
</dbReference>
<dbReference type="NCBIfam" id="TIGR03696">
    <property type="entry name" value="Rhs_assc_core"/>
    <property type="match status" value="1"/>
</dbReference>
<feature type="signal peptide" evidence="2">
    <location>
        <begin position="1"/>
        <end position="26"/>
    </location>
</feature>
<evidence type="ECO:0000259" key="3">
    <source>
        <dbReference type="SMART" id="SM00306"/>
    </source>
</evidence>
<keyword evidence="2" id="KW-0732">Signal</keyword>
<dbReference type="InterPro" id="IPR022385">
    <property type="entry name" value="Rhs_assc_core"/>
</dbReference>
<dbReference type="NCBIfam" id="TIGR01443">
    <property type="entry name" value="intein_Cterm"/>
    <property type="match status" value="1"/>
</dbReference>
<sequence>MRESLRRAVAVAVVLVMTTSSGQAFAVDEPFDWGVPERQREKSVTTTPVEIAPVPADPAAGAVLGGAEAPEWPEAARGEVDFAGRGSAAQAAARAAGTPIRAAGTPVAVGLERAPGQARQAAATGKVRVEVRDAAAGGVVFTLADAGGARDKPLKVTFDYAKFAGAFGGDYAARLRLVRLPGCAATTPEKAECQVATPVEGAANDTGAEVLSGTATLRSAEPAVFAAAAAPASTGGSYAATSLAPAGSWNAGGSSGDFTYGYPMRVPPAIGGGTPSVSLGYSAQSLDGRTSSTNNQASWAGDGWDLSPAGFIERQYKPCSLDLGGNNGQTKTGDQCWATDNATISLVGVSGKLIRRGDTNEWRTESDDGARIERLTGAANGDNNGEHWKVTTTDGTQYFLGMNRLPGWSAGKPETQSAWTVPVYGNHTGEECNQTAFDASWCQQAYRWNLDYSVDVHGNVTTYYYNREFNRYGRNGDPAKGTDYVRGGWLDRIDYGLRSDNFFAHPGARVSFETAERCLPGGAVTCDPSQLNASTAKSWPDVPFDQICNAGESCTNRLTPSFFTRKKLTKVVTRVANGASSFQDVDSWTLEHQFLATGDGLAPALNLNKVTHTGLVGGSASLPPTVFGHTAMDNRVDSSTDGQLPLTRYRITSITNETGANTTITYSDQDCKPGARMPASPESNTLRCYPSWWAPEGALEPQLHWFHKYVVVSVIDTDRTGASTRIPTTYEYKGDPAWHFDEAEFAEPNRRTWSQWRGYATVRTVKGDTTGPQSVSETVYGRGMDGDKLPDGTREAWVDTEDGDPVRDVQRLRGFVLETRQYQGNDVVSASVNDPYLPDTPTATDAAGNKAYVTGNASVRGRTKLENGTWRRTRVDKEFNAEGIVTRVEDHGDLAVTGDESCTRSTYARNETAWILTTASQVETVKGTCAVTASPTTVLSLARSYYDNQDHGVAPTRGLVTKAEALDKWDATGQTWVTASQAAYDSYGRPTEVVDGRGEKTTTAYVPASGPVTEMTSTNPLGHVTREYLAPAWGLSTASVDVNNRRAELAYDPLGRLTKAWTPGHAGAANADAVFEYQYNTDKPSVVVSKQLQDNGGYLTAYTLYDGLLRERQTQIPAPGKDGGRQITDILYDSRGLPYKTNGIYWNKEAPSGELTGIRENELPAQTITEYDALGRPTAAIFKKFDVEQWRTTTSYGGDRVHTTPPSGGTATTVISDAQGRTLEKRQYTAGLGSTYDTTRYAYNAAGLLETLTDPAGNTWRYHYDLRGRVVATDDPDTGHSTVTYNAAGQVLTTTDSQNRTIANAYDKLGRTTARHQGSLTGTKLAEWEYDTLTGGVGMLTASRRFVDGQTYEQRVNGYDDAGRATGQKVIIPASEGVLGATYELRQSYTATGKPNVTSYSAVTSGTKQIYPRENVGTVYDAMGLPIQLIGSQVYVGLTEYSSFGEVLYTQYADATDGAAPNVGITDFYEIGSRRLERTVVSRETATGNRVADRNYTYDAAGNITRIADTPEGRAADIQCFAYDHLRRMNEAWTPLSGNCSTARSASALGGAAPYWHSWTFDKTGNRLTETQHAAAGDTVRTTAYPAAGAAQPHTATSVTTKGPNGTALDTFTYDTSGRTKTRKVSGDEQVLDYDAEGRISKITNPGNKVSTYLYDANGSRLISREPSATTLYVFGQEIRLETGTSTPSWTRWYGHNGKTVAVRNSVSGLKWLIPDHQGTNQVSLSTDASLAITQRRQSPYGAQRGAAPASWPDKLGFVGGRNDESGLTQVGARLYDNASGRFLSADPVIDNNDPQQLNGYAYANNSPVTFSDPTGLIRDCGPDGVMCGTKEKSIQGPNWEAEKRTYQARERALQQARRNADAEVRQVMANQGISQEDYARALADAHKTKWDVIKEVAWDVLKEISGWNDIVDCFTKGDIWGCAGMVAGLVPWGKVGKILEAGWNAIKAVDRLASIVSKAQGILRRVQSITDKVQEAVTDQFQKLISRGSGAGESCVKHSFVGTTLVLMADGSTKPISEVEIGDKVKATDPTTGQTTDREVVATIVHDDEGDMTKLTVVGEDGTTGSVDATSWHPVWVDAEGRFVKIGDLEPGQRLTSADGTSPGVADVDRYTRFEPVYDLTVDGVHTYYVATGGFDFLVHNCGEGKLKEGEQYIYRAVKEQELDQLLDTRRFQNAPGIESKYFSATPEGAALYARTAHANFPEEGPYTLVRGVIRTEHIPAESRIDHLADGGGGIDAFALWEDAMSTIGRVRIMPSMPVPR</sequence>
<evidence type="ECO:0000256" key="1">
    <source>
        <dbReference type="ARBA" id="ARBA00022737"/>
    </source>
</evidence>
<feature type="chain" id="PRO_5025020891" evidence="2">
    <location>
        <begin position="27"/>
        <end position="2262"/>
    </location>
</feature>
<dbReference type="PROSITE" id="PS50818">
    <property type="entry name" value="INTEIN_C_TER"/>
    <property type="match status" value="1"/>
</dbReference>
<dbReference type="SMART" id="SM00306">
    <property type="entry name" value="HintN"/>
    <property type="match status" value="1"/>
</dbReference>
<dbReference type="PANTHER" id="PTHR32305:SF17">
    <property type="entry name" value="TRNA NUCLEASE WAPA"/>
    <property type="match status" value="1"/>
</dbReference>
<reference evidence="5" key="1">
    <citation type="journal article" date="2021" name="Curr. Microbiol.">
        <title>Complete genome of nocamycin-producing strain Saccharothrix syringae NRRL B-16468 reveals the biosynthetic potential for secondary metabolites.</title>
        <authorList>
            <person name="Mo X."/>
            <person name="Yang S."/>
        </authorList>
    </citation>
    <scope>NUCLEOTIDE SEQUENCE [LARGE SCALE GENOMIC DNA]</scope>
    <source>
        <strain evidence="5">ATCC 51364 / DSM 43886 / JCM 6844 / KCTC 9398 / NBRC 14523 / NRRL B-16468 / INA 2240</strain>
    </source>
</reference>
<name>A0A5Q0GZS6_SACSY</name>
<dbReference type="InterPro" id="IPR050708">
    <property type="entry name" value="T6SS_VgrG/RHS"/>
</dbReference>
<dbReference type="InterPro" id="IPR031325">
    <property type="entry name" value="RHS_repeat"/>
</dbReference>
<dbReference type="Gene3D" id="2.180.10.10">
    <property type="entry name" value="RHS repeat-associated core"/>
    <property type="match status" value="2"/>
</dbReference>
<dbReference type="Pfam" id="PF07591">
    <property type="entry name" value="PT-HINT"/>
    <property type="match status" value="1"/>
</dbReference>
<dbReference type="KEGG" id="ssyi:EKG83_17760"/>
<gene>
    <name evidence="4" type="ORF">EKG83_17760</name>
</gene>
<keyword evidence="5" id="KW-1185">Reference proteome</keyword>
<dbReference type="RefSeq" id="WP_153278188.1">
    <property type="nucleotide sequence ID" value="NZ_CP034550.1"/>
</dbReference>
<evidence type="ECO:0000313" key="4">
    <source>
        <dbReference type="EMBL" id="QFZ19050.1"/>
    </source>
</evidence>
<dbReference type="InterPro" id="IPR006530">
    <property type="entry name" value="YD"/>
</dbReference>
<dbReference type="EMBL" id="CP034550">
    <property type="protein sequence ID" value="QFZ19050.1"/>
    <property type="molecule type" value="Genomic_DNA"/>
</dbReference>
<dbReference type="CDD" id="cd00081">
    <property type="entry name" value="Hint"/>
    <property type="match status" value="1"/>
</dbReference>
<keyword evidence="1" id="KW-0677">Repeat</keyword>
<dbReference type="InterPro" id="IPR003587">
    <property type="entry name" value="Hint_dom_N"/>
</dbReference>
<protein>
    <submittedName>
        <fullName evidence="4">Type IV secretion protein Rhs</fullName>
    </submittedName>
</protein>
<dbReference type="InterPro" id="IPR056823">
    <property type="entry name" value="TEN-like_YD-shell"/>
</dbReference>
<feature type="domain" description="Hint" evidence="3">
    <location>
        <begin position="1998"/>
        <end position="2100"/>
    </location>
</feature>
<evidence type="ECO:0000313" key="5">
    <source>
        <dbReference type="Proteomes" id="UP000325787"/>
    </source>
</evidence>